<organism evidence="1 2">
    <name type="scientific">Massiliimalia timonensis</name>
    <dbReference type="NCBI Taxonomy" id="1987501"/>
    <lineage>
        <taxon>Bacteria</taxon>
        <taxon>Bacillati</taxon>
        <taxon>Bacillota</taxon>
        <taxon>Clostridia</taxon>
        <taxon>Eubacteriales</taxon>
        <taxon>Oscillospiraceae</taxon>
        <taxon>Massiliimalia</taxon>
    </lineage>
</organism>
<dbReference type="AlphaFoldDB" id="A0A8J6P8N5"/>
<dbReference type="RefSeq" id="WP_187536631.1">
    <property type="nucleotide sequence ID" value="NZ_JACRTL010000005.1"/>
</dbReference>
<name>A0A8J6P8N5_9FIRM</name>
<proteinExistence type="predicted"/>
<evidence type="ECO:0000313" key="2">
    <source>
        <dbReference type="Proteomes" id="UP000632659"/>
    </source>
</evidence>
<keyword evidence="2" id="KW-1185">Reference proteome</keyword>
<dbReference type="Proteomes" id="UP000632659">
    <property type="component" value="Unassembled WGS sequence"/>
</dbReference>
<accession>A0A8J6P8N5</accession>
<dbReference type="EMBL" id="JACRTL010000005">
    <property type="protein sequence ID" value="MBC8611414.1"/>
    <property type="molecule type" value="Genomic_DNA"/>
</dbReference>
<evidence type="ECO:0000313" key="1">
    <source>
        <dbReference type="EMBL" id="MBC8611414.1"/>
    </source>
</evidence>
<sequence>MEITSNMFQSVTYRSGDAKVEDGELKGAIEYKAEHGTAVFFLSVKMNDGFDRDSEVSGEIESIKFMQGEDDPWTVVFGIKDEKAPFTAEISSDEMNKLLELNQIKLSR</sequence>
<gene>
    <name evidence="1" type="ORF">H8702_09910</name>
</gene>
<protein>
    <submittedName>
        <fullName evidence="1">Uncharacterized protein</fullName>
    </submittedName>
</protein>
<comment type="caution">
    <text evidence="1">The sequence shown here is derived from an EMBL/GenBank/DDBJ whole genome shotgun (WGS) entry which is preliminary data.</text>
</comment>
<reference evidence="1" key="1">
    <citation type="submission" date="2020-08" db="EMBL/GenBank/DDBJ databases">
        <title>Genome public.</title>
        <authorList>
            <person name="Liu C."/>
            <person name="Sun Q."/>
        </authorList>
    </citation>
    <scope>NUCLEOTIDE SEQUENCE</scope>
    <source>
        <strain evidence="1">NSJ-15</strain>
    </source>
</reference>